<evidence type="ECO:0000256" key="2">
    <source>
        <dbReference type="ARBA" id="ARBA00023125"/>
    </source>
</evidence>
<dbReference type="GO" id="GO:0003677">
    <property type="term" value="F:DNA binding"/>
    <property type="evidence" value="ECO:0007669"/>
    <property type="project" value="UniProtKB-UniRule"/>
</dbReference>
<sequence length="331" mass="36687">MTSKKQLRKLARSTQHSARSGLSVSHEGLSREARRLLAQSVSANSVRAMRADIRIYQTAGGPLPATDTDIANYLSAQNALGKKPATLERYANSLHTWHRYMNLPSPVKTMAVRSVLRGIKKSRDTRQASAPALRLKELHRLLEVIGSESLHGLRDSALFLLSFYGAFRRSEIVAIAVEDLQWLPQGVTITLHHSKANRTGRIETKSIPRAPANTAYCPVATLETWLAASGITRGAIFRGITCKGNLGAGRMSSGNVYVRMKQAMEKADLISEGYTPHSFRAGFITEAHLRGKSDLQIKRVSGHRDQRTFERYIRIADAFEDNAGDFFSLED</sequence>
<name>A0A1H7GNJ9_9GAMM</name>
<evidence type="ECO:0000313" key="9">
    <source>
        <dbReference type="Proteomes" id="UP000198807"/>
    </source>
</evidence>
<evidence type="ECO:0000256" key="3">
    <source>
        <dbReference type="ARBA" id="ARBA00023172"/>
    </source>
</evidence>
<keyword evidence="1" id="KW-0229">DNA integration</keyword>
<dbReference type="PROSITE" id="PS51900">
    <property type="entry name" value="CB"/>
    <property type="match status" value="1"/>
</dbReference>
<dbReference type="STRING" id="650850.SAMN04488129_1027"/>
<feature type="compositionally biased region" description="Polar residues" evidence="5">
    <location>
        <begin position="12"/>
        <end position="23"/>
    </location>
</feature>
<dbReference type="Pfam" id="PF00589">
    <property type="entry name" value="Phage_integrase"/>
    <property type="match status" value="1"/>
</dbReference>
<evidence type="ECO:0000256" key="4">
    <source>
        <dbReference type="PROSITE-ProRule" id="PRU01248"/>
    </source>
</evidence>
<dbReference type="PROSITE" id="PS51898">
    <property type="entry name" value="TYR_RECOMBINASE"/>
    <property type="match status" value="1"/>
</dbReference>
<dbReference type="AlphaFoldDB" id="A0A1H7GNJ9"/>
<dbReference type="InterPro" id="IPR010998">
    <property type="entry name" value="Integrase_recombinase_N"/>
</dbReference>
<keyword evidence="2 4" id="KW-0238">DNA-binding</keyword>
<evidence type="ECO:0000259" key="6">
    <source>
        <dbReference type="PROSITE" id="PS51898"/>
    </source>
</evidence>
<dbReference type="SUPFAM" id="SSF56349">
    <property type="entry name" value="DNA breaking-rejoining enzymes"/>
    <property type="match status" value="1"/>
</dbReference>
<organism evidence="8 9">
    <name type="scientific">Halomonas daqiaonensis</name>
    <dbReference type="NCBI Taxonomy" id="650850"/>
    <lineage>
        <taxon>Bacteria</taxon>
        <taxon>Pseudomonadati</taxon>
        <taxon>Pseudomonadota</taxon>
        <taxon>Gammaproteobacteria</taxon>
        <taxon>Oceanospirillales</taxon>
        <taxon>Halomonadaceae</taxon>
        <taxon>Halomonas</taxon>
    </lineage>
</organism>
<evidence type="ECO:0000256" key="5">
    <source>
        <dbReference type="SAM" id="MobiDB-lite"/>
    </source>
</evidence>
<keyword evidence="3" id="KW-0233">DNA recombination</keyword>
<dbReference type="InterPro" id="IPR002104">
    <property type="entry name" value="Integrase_catalytic"/>
</dbReference>
<dbReference type="EMBL" id="FOBC01000002">
    <property type="protein sequence ID" value="SEK38562.1"/>
    <property type="molecule type" value="Genomic_DNA"/>
</dbReference>
<dbReference type="InterPro" id="IPR013762">
    <property type="entry name" value="Integrase-like_cat_sf"/>
</dbReference>
<dbReference type="GO" id="GO:0006310">
    <property type="term" value="P:DNA recombination"/>
    <property type="evidence" value="ECO:0007669"/>
    <property type="project" value="UniProtKB-KW"/>
</dbReference>
<dbReference type="GO" id="GO:0015074">
    <property type="term" value="P:DNA integration"/>
    <property type="evidence" value="ECO:0007669"/>
    <property type="project" value="UniProtKB-KW"/>
</dbReference>
<feature type="compositionally biased region" description="Basic residues" evidence="5">
    <location>
        <begin position="1"/>
        <end position="11"/>
    </location>
</feature>
<evidence type="ECO:0000256" key="1">
    <source>
        <dbReference type="ARBA" id="ARBA00022908"/>
    </source>
</evidence>
<dbReference type="RefSeq" id="WP_244516087.1">
    <property type="nucleotide sequence ID" value="NZ_FOBC01000002.1"/>
</dbReference>
<dbReference type="InterPro" id="IPR044068">
    <property type="entry name" value="CB"/>
</dbReference>
<reference evidence="9" key="1">
    <citation type="submission" date="2016-10" db="EMBL/GenBank/DDBJ databases">
        <authorList>
            <person name="Varghese N."/>
            <person name="Submissions S."/>
        </authorList>
    </citation>
    <scope>NUCLEOTIDE SEQUENCE [LARGE SCALE GENOMIC DNA]</scope>
    <source>
        <strain evidence="9">CGMCC 1.9150</strain>
    </source>
</reference>
<feature type="region of interest" description="Disordered" evidence="5">
    <location>
        <begin position="1"/>
        <end position="26"/>
    </location>
</feature>
<dbReference type="CDD" id="cd00799">
    <property type="entry name" value="INT_Cre_C"/>
    <property type="match status" value="1"/>
</dbReference>
<dbReference type="InterPro" id="IPR011010">
    <property type="entry name" value="DNA_brk_join_enz"/>
</dbReference>
<dbReference type="InterPro" id="IPR052925">
    <property type="entry name" value="Phage_Integrase-like_Recomb"/>
</dbReference>
<evidence type="ECO:0000259" key="7">
    <source>
        <dbReference type="PROSITE" id="PS51900"/>
    </source>
</evidence>
<evidence type="ECO:0000313" key="8">
    <source>
        <dbReference type="EMBL" id="SEK38562.1"/>
    </source>
</evidence>
<dbReference type="SUPFAM" id="SSF47823">
    <property type="entry name" value="lambda integrase-like, N-terminal domain"/>
    <property type="match status" value="1"/>
</dbReference>
<dbReference type="PANTHER" id="PTHR34605">
    <property type="entry name" value="PHAGE_INTEGRASE DOMAIN-CONTAINING PROTEIN"/>
    <property type="match status" value="1"/>
</dbReference>
<feature type="domain" description="Tyr recombinase" evidence="6">
    <location>
        <begin position="128"/>
        <end position="325"/>
    </location>
</feature>
<proteinExistence type="predicted"/>
<accession>A0A1H7GNJ9</accession>
<feature type="domain" description="Core-binding (CB)" evidence="7">
    <location>
        <begin position="27"/>
        <end position="102"/>
    </location>
</feature>
<dbReference type="PANTHER" id="PTHR34605:SF3">
    <property type="entry name" value="P CELL-TYPE AGGLUTINATION PROTEIN MAP4-LIKE-RELATED"/>
    <property type="match status" value="1"/>
</dbReference>
<gene>
    <name evidence="8" type="ORF">SAMN04488129_1027</name>
</gene>
<dbReference type="Gene3D" id="1.10.443.10">
    <property type="entry name" value="Intergrase catalytic core"/>
    <property type="match status" value="1"/>
</dbReference>
<dbReference type="Gene3D" id="1.10.150.130">
    <property type="match status" value="1"/>
</dbReference>
<dbReference type="Proteomes" id="UP000198807">
    <property type="component" value="Unassembled WGS sequence"/>
</dbReference>
<keyword evidence="9" id="KW-1185">Reference proteome</keyword>
<protein>
    <submittedName>
        <fullName evidence="8">Site-specific recombinase XerD</fullName>
    </submittedName>
</protein>